<comment type="caution">
    <text evidence="1">The sequence shown here is derived from an EMBL/GenBank/DDBJ whole genome shotgun (WGS) entry which is preliminary data.</text>
</comment>
<dbReference type="EMBL" id="CM023472">
    <property type="protein sequence ID" value="KAH7958377.1"/>
    <property type="molecule type" value="Genomic_DNA"/>
</dbReference>
<dbReference type="Proteomes" id="UP000821865">
    <property type="component" value="Chromosome 3"/>
</dbReference>
<evidence type="ECO:0000313" key="1">
    <source>
        <dbReference type="EMBL" id="KAH7958377.1"/>
    </source>
</evidence>
<keyword evidence="2" id="KW-1185">Reference proteome</keyword>
<proteinExistence type="predicted"/>
<protein>
    <submittedName>
        <fullName evidence="1">Uncharacterized protein</fullName>
    </submittedName>
</protein>
<sequence length="289" mass="31472">MASLSCGRGFGGRSSKSYLRIGGASYNGDSRGFYRWHRGSLPGFGYPSTYLADRPALPFFPRGSENMLSFLSFLLVASSAVPVTLRRFWEKERRMLVWGSVSRDLPWAVVIVNSTVQLATRVVEASCSATSHISHGLSDNPVTEQLQNNNLLETGFNSLGVEFWTHNSPLANQLLLGAIGSVLAEVTDNNSLNGDLMPFVVKIAKVTAVEPWLYVVPAALGACTNMILPIHLPMIVAHEVVDVPILQLVLIATIAKTVIVLTSVFSINTYGVYLLDWAALQANTTNVFE</sequence>
<accession>A0ACB8D1H4</accession>
<reference evidence="1" key="1">
    <citation type="submission" date="2020-05" db="EMBL/GenBank/DDBJ databases">
        <title>Large-scale comparative analyses of tick genomes elucidate their genetic diversity and vector capacities.</title>
        <authorList>
            <person name="Jia N."/>
            <person name="Wang J."/>
            <person name="Shi W."/>
            <person name="Du L."/>
            <person name="Sun Y."/>
            <person name="Zhan W."/>
            <person name="Jiang J."/>
            <person name="Wang Q."/>
            <person name="Zhang B."/>
            <person name="Ji P."/>
            <person name="Sakyi L.B."/>
            <person name="Cui X."/>
            <person name="Yuan T."/>
            <person name="Jiang B."/>
            <person name="Yang W."/>
            <person name="Lam T.T.-Y."/>
            <person name="Chang Q."/>
            <person name="Ding S."/>
            <person name="Wang X."/>
            <person name="Zhu J."/>
            <person name="Ruan X."/>
            <person name="Zhao L."/>
            <person name="Wei J."/>
            <person name="Que T."/>
            <person name="Du C."/>
            <person name="Cheng J."/>
            <person name="Dai P."/>
            <person name="Han X."/>
            <person name="Huang E."/>
            <person name="Gao Y."/>
            <person name="Liu J."/>
            <person name="Shao H."/>
            <person name="Ye R."/>
            <person name="Li L."/>
            <person name="Wei W."/>
            <person name="Wang X."/>
            <person name="Wang C."/>
            <person name="Yang T."/>
            <person name="Huo Q."/>
            <person name="Li W."/>
            <person name="Guo W."/>
            <person name="Chen H."/>
            <person name="Zhou L."/>
            <person name="Ni X."/>
            <person name="Tian J."/>
            <person name="Zhou Y."/>
            <person name="Sheng Y."/>
            <person name="Liu T."/>
            <person name="Pan Y."/>
            <person name="Xia L."/>
            <person name="Li J."/>
            <person name="Zhao F."/>
            <person name="Cao W."/>
        </authorList>
    </citation>
    <scope>NUCLEOTIDE SEQUENCE</scope>
    <source>
        <strain evidence="1">Dsil-2018</strain>
    </source>
</reference>
<evidence type="ECO:0000313" key="2">
    <source>
        <dbReference type="Proteomes" id="UP000821865"/>
    </source>
</evidence>
<name>A0ACB8D1H4_DERSI</name>
<gene>
    <name evidence="1" type="ORF">HPB49_001109</name>
</gene>
<organism evidence="1 2">
    <name type="scientific">Dermacentor silvarum</name>
    <name type="common">Tick</name>
    <dbReference type="NCBI Taxonomy" id="543639"/>
    <lineage>
        <taxon>Eukaryota</taxon>
        <taxon>Metazoa</taxon>
        <taxon>Ecdysozoa</taxon>
        <taxon>Arthropoda</taxon>
        <taxon>Chelicerata</taxon>
        <taxon>Arachnida</taxon>
        <taxon>Acari</taxon>
        <taxon>Parasitiformes</taxon>
        <taxon>Ixodida</taxon>
        <taxon>Ixodoidea</taxon>
        <taxon>Ixodidae</taxon>
        <taxon>Rhipicephalinae</taxon>
        <taxon>Dermacentor</taxon>
    </lineage>
</organism>